<dbReference type="EMBL" id="CM000607">
    <property type="protein sequence ID" value="EEC50119.1"/>
    <property type="molecule type" value="Genomic_DNA"/>
</dbReference>
<keyword evidence="2" id="KW-1185">Reference proteome</keyword>
<name>B7FTP6_PHATC</name>
<gene>
    <name evidence="1" type="ORF">PHATRDRAFT_44320</name>
</gene>
<proteinExistence type="predicted"/>
<dbReference type="OrthoDB" id="48633at2759"/>
<accession>B7FTP6</accession>
<dbReference type="RefSeq" id="XP_002178454.1">
    <property type="nucleotide sequence ID" value="XM_002178418.1"/>
</dbReference>
<dbReference type="InParanoid" id="B7FTP6"/>
<sequence>MTTPMFHTIVASKREMTSRKRLENQSLLLLALLLLLAAHSCASVTIDDRRRRRKNGHPLAREIRVANKAGAKFDFYWIHPETRVLAGSNTDGEGVPYGGESAVSSFVGHAFEVQELEPCKRQLCRKGYFKVNGNEDQIYTVDKDFLVTGEDHKTIARKKAADALSGCAIDHSPTSSLSSMEQLDALMACIEGKIEATVQAQQEEITFNAQIRQSMGSMMVDYVCNDTSKLETSRARFNETLTFEGTEKYDLQVLFQGRKDSKDIGSRILLANDWYTPSEAEMLLSATRQKMGASDALENDEVTVKKLLSKLELLVSHAVVYQPRYRDVNLTVQTHSNQVASAGTGETTYSTCAASESPNGICAVATTTKTSRSLAVSVTASSPTTTNATGGRPVATLFVFVQDDVGALHFPQTGVRVRPQAGQVLLAMYDDVRPNEGDSQNDPTTTFVNEYVMCAPPTNDTFTVLIDEIHLQEA</sequence>
<dbReference type="GeneID" id="7198019"/>
<protein>
    <submittedName>
        <fullName evidence="1">Uncharacterized protein</fullName>
    </submittedName>
</protein>
<dbReference type="Proteomes" id="UP000000759">
    <property type="component" value="Chromosome 4"/>
</dbReference>
<evidence type="ECO:0000313" key="2">
    <source>
        <dbReference type="Proteomes" id="UP000000759"/>
    </source>
</evidence>
<dbReference type="HOGENOM" id="CLU_576809_0_0_1"/>
<dbReference type="KEGG" id="pti:PHATRDRAFT_44320"/>
<evidence type="ECO:0000313" key="1">
    <source>
        <dbReference type="EMBL" id="EEC50119.1"/>
    </source>
</evidence>
<reference evidence="1 2" key="1">
    <citation type="journal article" date="2008" name="Nature">
        <title>The Phaeodactylum genome reveals the evolutionary history of diatom genomes.</title>
        <authorList>
            <person name="Bowler C."/>
            <person name="Allen A.E."/>
            <person name="Badger J.H."/>
            <person name="Grimwood J."/>
            <person name="Jabbari K."/>
            <person name="Kuo A."/>
            <person name="Maheswari U."/>
            <person name="Martens C."/>
            <person name="Maumus F."/>
            <person name="Otillar R.P."/>
            <person name="Rayko E."/>
            <person name="Salamov A."/>
            <person name="Vandepoele K."/>
            <person name="Beszteri B."/>
            <person name="Gruber A."/>
            <person name="Heijde M."/>
            <person name="Katinka M."/>
            <person name="Mock T."/>
            <person name="Valentin K."/>
            <person name="Verret F."/>
            <person name="Berges J.A."/>
            <person name="Brownlee C."/>
            <person name="Cadoret J.P."/>
            <person name="Chiovitti A."/>
            <person name="Choi C.J."/>
            <person name="Coesel S."/>
            <person name="De Martino A."/>
            <person name="Detter J.C."/>
            <person name="Durkin C."/>
            <person name="Falciatore A."/>
            <person name="Fournet J."/>
            <person name="Haruta M."/>
            <person name="Huysman M.J."/>
            <person name="Jenkins B.D."/>
            <person name="Jiroutova K."/>
            <person name="Jorgensen R.E."/>
            <person name="Joubert Y."/>
            <person name="Kaplan A."/>
            <person name="Kroger N."/>
            <person name="Kroth P.G."/>
            <person name="La Roche J."/>
            <person name="Lindquist E."/>
            <person name="Lommer M."/>
            <person name="Martin-Jezequel V."/>
            <person name="Lopez P.J."/>
            <person name="Lucas S."/>
            <person name="Mangogna M."/>
            <person name="McGinnis K."/>
            <person name="Medlin L.K."/>
            <person name="Montsant A."/>
            <person name="Oudot-Le Secq M.P."/>
            <person name="Napoli C."/>
            <person name="Obornik M."/>
            <person name="Parker M.S."/>
            <person name="Petit J.L."/>
            <person name="Porcel B.M."/>
            <person name="Poulsen N."/>
            <person name="Robison M."/>
            <person name="Rychlewski L."/>
            <person name="Rynearson T.A."/>
            <person name="Schmutz J."/>
            <person name="Shapiro H."/>
            <person name="Siaut M."/>
            <person name="Stanley M."/>
            <person name="Sussman M.R."/>
            <person name="Taylor A.R."/>
            <person name="Vardi A."/>
            <person name="von Dassow P."/>
            <person name="Vyverman W."/>
            <person name="Willis A."/>
            <person name="Wyrwicz L.S."/>
            <person name="Rokhsar D.S."/>
            <person name="Weissenbach J."/>
            <person name="Armbrust E.V."/>
            <person name="Green B.R."/>
            <person name="Van de Peer Y."/>
            <person name="Grigoriev I.V."/>
        </authorList>
    </citation>
    <scope>NUCLEOTIDE SEQUENCE [LARGE SCALE GENOMIC DNA]</scope>
    <source>
        <strain evidence="1 2">CCAP 1055/1</strain>
    </source>
</reference>
<dbReference type="PaxDb" id="2850-Phatr44320"/>
<organism evidence="1 2">
    <name type="scientific">Phaeodactylum tricornutum (strain CCAP 1055/1)</name>
    <dbReference type="NCBI Taxonomy" id="556484"/>
    <lineage>
        <taxon>Eukaryota</taxon>
        <taxon>Sar</taxon>
        <taxon>Stramenopiles</taxon>
        <taxon>Ochrophyta</taxon>
        <taxon>Bacillariophyta</taxon>
        <taxon>Bacillariophyceae</taxon>
        <taxon>Bacillariophycidae</taxon>
        <taxon>Naviculales</taxon>
        <taxon>Phaeodactylaceae</taxon>
        <taxon>Phaeodactylum</taxon>
    </lineage>
</organism>
<dbReference type="AlphaFoldDB" id="B7FTP6"/>
<reference evidence="2" key="2">
    <citation type="submission" date="2008-08" db="EMBL/GenBank/DDBJ databases">
        <authorList>
            <consortium name="Diatom Consortium"/>
            <person name="Grigoriev I."/>
            <person name="Grimwood J."/>
            <person name="Kuo A."/>
            <person name="Otillar R.P."/>
            <person name="Salamov A."/>
            <person name="Detter J.C."/>
            <person name="Lindquist E."/>
            <person name="Shapiro H."/>
            <person name="Lucas S."/>
            <person name="Glavina del Rio T."/>
            <person name="Pitluck S."/>
            <person name="Rokhsar D."/>
            <person name="Bowler C."/>
        </authorList>
    </citation>
    <scope>GENOME REANNOTATION</scope>
    <source>
        <strain evidence="2">CCAP 1055/1</strain>
    </source>
</reference>